<dbReference type="EMBL" id="JH600070">
    <property type="protein sequence ID" value="EIJ42342.1"/>
    <property type="molecule type" value="Genomic_DNA"/>
</dbReference>
<organism evidence="1 2">
    <name type="scientific">Beggiatoa alba B18LD</name>
    <dbReference type="NCBI Taxonomy" id="395493"/>
    <lineage>
        <taxon>Bacteria</taxon>
        <taxon>Pseudomonadati</taxon>
        <taxon>Pseudomonadota</taxon>
        <taxon>Gammaproteobacteria</taxon>
        <taxon>Thiotrichales</taxon>
        <taxon>Thiotrichaceae</taxon>
        <taxon>Beggiatoa</taxon>
    </lineage>
</organism>
<gene>
    <name evidence="1" type="ORF">BegalDRAFT_1454</name>
</gene>
<dbReference type="Proteomes" id="UP000005744">
    <property type="component" value="Unassembled WGS sequence"/>
</dbReference>
<dbReference type="AlphaFoldDB" id="I3CFE9"/>
<dbReference type="RefSeq" id="WP_002685191.1">
    <property type="nucleotide sequence ID" value="NZ_JH600070.1"/>
</dbReference>
<evidence type="ECO:0000313" key="1">
    <source>
        <dbReference type="EMBL" id="EIJ42342.1"/>
    </source>
</evidence>
<accession>I3CFE9</accession>
<evidence type="ECO:0000313" key="2">
    <source>
        <dbReference type="Proteomes" id="UP000005744"/>
    </source>
</evidence>
<dbReference type="OrthoDB" id="5422966at2"/>
<reference evidence="1 2" key="1">
    <citation type="submission" date="2011-11" db="EMBL/GenBank/DDBJ databases">
        <title>Improved High-Quality Draft sequence of Beggiatoa alba B18lD.</title>
        <authorList>
            <consortium name="US DOE Joint Genome Institute"/>
            <person name="Lucas S."/>
            <person name="Han J."/>
            <person name="Lapidus A."/>
            <person name="Cheng J.-F."/>
            <person name="Goodwin L."/>
            <person name="Pitluck S."/>
            <person name="Peters L."/>
            <person name="Mikhailova N."/>
            <person name="Held B."/>
            <person name="Detter J.C."/>
            <person name="Han C."/>
            <person name="Tapia R."/>
            <person name="Land M."/>
            <person name="Hauser L."/>
            <person name="Kyrpides N."/>
            <person name="Ivanova N."/>
            <person name="Pagani I."/>
            <person name="Samuel K."/>
            <person name="Teske A."/>
            <person name="Mueller J."/>
            <person name="Woyke T."/>
        </authorList>
    </citation>
    <scope>NUCLEOTIDE SEQUENCE [LARGE SCALE GENOMIC DNA]</scope>
    <source>
        <strain evidence="1 2">B18LD</strain>
    </source>
</reference>
<dbReference type="HOGENOM" id="CLU_1369862_0_0_6"/>
<dbReference type="eggNOG" id="COG0270">
    <property type="taxonomic scope" value="Bacteria"/>
</dbReference>
<dbReference type="STRING" id="395493.BegalDRAFT_1454"/>
<keyword evidence="2" id="KW-1185">Reference proteome</keyword>
<name>I3CFE9_9GAMM</name>
<protein>
    <submittedName>
        <fullName evidence="1">Uncharacterized protein</fullName>
    </submittedName>
</protein>
<sequence length="199" mass="22824">MQLEQADWVGGLPIKGKMDERLDELEQVIEKELSAFYRVGNALAEIKESRLYRSKGYENFEAYCVEVWGMHRQHAHRLINASAVVRNLSSVGDMPKNEAQVRPLVGLPPEKQREVWETVCQSGKVTAERVQAVLAVEVDPLVKAQAVYQSWGERCEQVKELIQSRRDDEVLVNIRPKLEKILRLLDEVDRVLCPNKGFK</sequence>
<proteinExistence type="predicted"/>